<evidence type="ECO:0000313" key="7">
    <source>
        <dbReference type="Proteomes" id="UP000261212"/>
    </source>
</evidence>
<dbReference type="Proteomes" id="UP000261212">
    <property type="component" value="Unassembled WGS sequence"/>
</dbReference>
<dbReference type="InterPro" id="IPR017871">
    <property type="entry name" value="ABC_transporter-like_CS"/>
</dbReference>
<keyword evidence="2" id="KW-0813">Transport</keyword>
<dbReference type="RefSeq" id="WP_117532355.1">
    <property type="nucleotide sequence ID" value="NZ_QUSM01000004.1"/>
</dbReference>
<organism evidence="6 7">
    <name type="scientific">Anaerofustis stercorihominis</name>
    <dbReference type="NCBI Taxonomy" id="214853"/>
    <lineage>
        <taxon>Bacteria</taxon>
        <taxon>Bacillati</taxon>
        <taxon>Bacillota</taxon>
        <taxon>Clostridia</taxon>
        <taxon>Eubacteriales</taxon>
        <taxon>Eubacteriaceae</taxon>
        <taxon>Anaerofustis</taxon>
    </lineage>
</organism>
<sequence length="295" mass="33221">MSVIKIENLTKDYGSNKGVFDLSFEVKKGEVLGFLGPNGAGKTTTIRTLLGFIKGDKGSVSINGLDPFKNAEEVNRSLGYLPGENSLMDEMKGDDFIKFIADMKGMNNLDRANELKEFFELDASGKIKKMSKGMKQKIGIVCAFMNSPDILILDEPTSGLDPLMQNKFVELILKEKERGATILMSSHIFEEIEKTCDRSVIIKNGRLVLTEDINKLKENKNKNFRIEFKNEFEAKNFAAMFMNTSIKDKVVKVGVKGNMDEFIKKLASFDVIDMDIEQQSLEELFMHFYGGENND</sequence>
<dbReference type="InterPro" id="IPR003593">
    <property type="entry name" value="AAA+_ATPase"/>
</dbReference>
<comment type="similarity">
    <text evidence="1">Belongs to the ABC transporter superfamily.</text>
</comment>
<keyword evidence="3" id="KW-0547">Nucleotide-binding</keyword>
<evidence type="ECO:0000256" key="2">
    <source>
        <dbReference type="ARBA" id="ARBA00022448"/>
    </source>
</evidence>
<dbReference type="InterPro" id="IPR027417">
    <property type="entry name" value="P-loop_NTPase"/>
</dbReference>
<name>A0A3E3DWQ3_9FIRM</name>
<dbReference type="SMART" id="SM00382">
    <property type="entry name" value="AAA"/>
    <property type="match status" value="1"/>
</dbReference>
<dbReference type="PANTHER" id="PTHR42711">
    <property type="entry name" value="ABC TRANSPORTER ATP-BINDING PROTEIN"/>
    <property type="match status" value="1"/>
</dbReference>
<dbReference type="PANTHER" id="PTHR42711:SF5">
    <property type="entry name" value="ABC TRANSPORTER ATP-BINDING PROTEIN NATA"/>
    <property type="match status" value="1"/>
</dbReference>
<accession>A0A3E3DWQ3</accession>
<dbReference type="AlphaFoldDB" id="A0A3E3DWQ3"/>
<evidence type="ECO:0000256" key="3">
    <source>
        <dbReference type="ARBA" id="ARBA00022741"/>
    </source>
</evidence>
<evidence type="ECO:0000313" key="6">
    <source>
        <dbReference type="EMBL" id="RGD73712.1"/>
    </source>
</evidence>
<dbReference type="SUPFAM" id="SSF52540">
    <property type="entry name" value="P-loop containing nucleoside triphosphate hydrolases"/>
    <property type="match status" value="1"/>
</dbReference>
<proteinExistence type="inferred from homology"/>
<dbReference type="GO" id="GO:0005524">
    <property type="term" value="F:ATP binding"/>
    <property type="evidence" value="ECO:0007669"/>
    <property type="project" value="UniProtKB-KW"/>
</dbReference>
<evidence type="ECO:0000256" key="4">
    <source>
        <dbReference type="ARBA" id="ARBA00022840"/>
    </source>
</evidence>
<protein>
    <submittedName>
        <fullName evidence="6">ABC transporter ATP-binding protein</fullName>
    </submittedName>
</protein>
<comment type="caution">
    <text evidence="6">The sequence shown here is derived from an EMBL/GenBank/DDBJ whole genome shotgun (WGS) entry which is preliminary data.</text>
</comment>
<dbReference type="EMBL" id="QUSM01000004">
    <property type="protein sequence ID" value="RGD73712.1"/>
    <property type="molecule type" value="Genomic_DNA"/>
</dbReference>
<dbReference type="Gene3D" id="3.40.50.300">
    <property type="entry name" value="P-loop containing nucleotide triphosphate hydrolases"/>
    <property type="match status" value="1"/>
</dbReference>
<dbReference type="PROSITE" id="PS00211">
    <property type="entry name" value="ABC_TRANSPORTER_1"/>
    <property type="match status" value="1"/>
</dbReference>
<keyword evidence="4 6" id="KW-0067">ATP-binding</keyword>
<dbReference type="InterPro" id="IPR003439">
    <property type="entry name" value="ABC_transporter-like_ATP-bd"/>
</dbReference>
<dbReference type="GO" id="GO:0016887">
    <property type="term" value="F:ATP hydrolysis activity"/>
    <property type="evidence" value="ECO:0007669"/>
    <property type="project" value="InterPro"/>
</dbReference>
<evidence type="ECO:0000259" key="5">
    <source>
        <dbReference type="PROSITE" id="PS50893"/>
    </source>
</evidence>
<dbReference type="InterPro" id="IPR050763">
    <property type="entry name" value="ABC_transporter_ATP-binding"/>
</dbReference>
<dbReference type="PROSITE" id="PS50893">
    <property type="entry name" value="ABC_TRANSPORTER_2"/>
    <property type="match status" value="1"/>
</dbReference>
<dbReference type="Pfam" id="PF00005">
    <property type="entry name" value="ABC_tran"/>
    <property type="match status" value="1"/>
</dbReference>
<gene>
    <name evidence="6" type="ORF">DW687_07975</name>
</gene>
<reference evidence="6 7" key="1">
    <citation type="submission" date="2018-08" db="EMBL/GenBank/DDBJ databases">
        <title>A genome reference for cultivated species of the human gut microbiota.</title>
        <authorList>
            <person name="Zou Y."/>
            <person name="Xue W."/>
            <person name="Luo G."/>
        </authorList>
    </citation>
    <scope>NUCLEOTIDE SEQUENCE [LARGE SCALE GENOMIC DNA]</scope>
    <source>
        <strain evidence="6 7">AM25-6</strain>
    </source>
</reference>
<feature type="domain" description="ABC transporter" evidence="5">
    <location>
        <begin position="4"/>
        <end position="229"/>
    </location>
</feature>
<evidence type="ECO:0000256" key="1">
    <source>
        <dbReference type="ARBA" id="ARBA00005417"/>
    </source>
</evidence>
<dbReference type="CDD" id="cd03230">
    <property type="entry name" value="ABC_DR_subfamily_A"/>
    <property type="match status" value="1"/>
</dbReference>